<dbReference type="InterPro" id="IPR036138">
    <property type="entry name" value="PBP_dimer_sf"/>
</dbReference>
<dbReference type="GO" id="GO:0005886">
    <property type="term" value="C:plasma membrane"/>
    <property type="evidence" value="ECO:0007669"/>
    <property type="project" value="TreeGrafter"/>
</dbReference>
<dbReference type="RefSeq" id="WP_249302699.1">
    <property type="nucleotide sequence ID" value="NZ_CP060634.1"/>
</dbReference>
<dbReference type="InterPro" id="IPR005311">
    <property type="entry name" value="PBP_dimer"/>
</dbReference>
<dbReference type="GO" id="GO:0071555">
    <property type="term" value="P:cell wall organization"/>
    <property type="evidence" value="ECO:0007669"/>
    <property type="project" value="TreeGrafter"/>
</dbReference>
<keyword evidence="8" id="KW-1185">Reference proteome</keyword>
<dbReference type="InterPro" id="IPR001460">
    <property type="entry name" value="PCN-bd_Tpept"/>
</dbReference>
<keyword evidence="4" id="KW-0812">Transmembrane</keyword>
<evidence type="ECO:0000256" key="3">
    <source>
        <dbReference type="ARBA" id="ARBA00023136"/>
    </source>
</evidence>
<evidence type="ECO:0000259" key="5">
    <source>
        <dbReference type="Pfam" id="PF00905"/>
    </source>
</evidence>
<proteinExistence type="inferred from homology"/>
<evidence type="ECO:0000313" key="7">
    <source>
        <dbReference type="EMBL" id="QNM05576.1"/>
    </source>
</evidence>
<dbReference type="SUPFAM" id="SSF56519">
    <property type="entry name" value="Penicillin binding protein dimerisation domain"/>
    <property type="match status" value="1"/>
</dbReference>
<keyword evidence="7" id="KW-0808">Transferase</keyword>
<dbReference type="KEGG" id="qdo:H9Q78_14300"/>
<comment type="similarity">
    <text evidence="2">Belongs to the transpeptidase family.</text>
</comment>
<dbReference type="Pfam" id="PF00905">
    <property type="entry name" value="Transpeptidase"/>
    <property type="match status" value="1"/>
</dbReference>
<organism evidence="7 8">
    <name type="scientific">Qiania dongpingensis</name>
    <dbReference type="NCBI Taxonomy" id="2763669"/>
    <lineage>
        <taxon>Bacteria</taxon>
        <taxon>Bacillati</taxon>
        <taxon>Bacillota</taxon>
        <taxon>Clostridia</taxon>
        <taxon>Lachnospirales</taxon>
        <taxon>Lachnospiraceae</taxon>
        <taxon>Qiania</taxon>
    </lineage>
</organism>
<evidence type="ECO:0000313" key="8">
    <source>
        <dbReference type="Proteomes" id="UP000515823"/>
    </source>
</evidence>
<dbReference type="InterPro" id="IPR050515">
    <property type="entry name" value="Beta-lactam/transpept"/>
</dbReference>
<keyword evidence="3 4" id="KW-0472">Membrane</keyword>
<evidence type="ECO:0000256" key="1">
    <source>
        <dbReference type="ARBA" id="ARBA00004370"/>
    </source>
</evidence>
<evidence type="ECO:0000259" key="6">
    <source>
        <dbReference type="Pfam" id="PF03717"/>
    </source>
</evidence>
<dbReference type="InterPro" id="IPR012338">
    <property type="entry name" value="Beta-lactam/transpept-like"/>
</dbReference>
<dbReference type="Pfam" id="PF03717">
    <property type="entry name" value="PBP_dimer"/>
    <property type="match status" value="1"/>
</dbReference>
<dbReference type="SUPFAM" id="SSF56601">
    <property type="entry name" value="beta-lactamase/transpeptidase-like"/>
    <property type="match status" value="1"/>
</dbReference>
<dbReference type="Gene3D" id="3.40.710.10">
    <property type="entry name" value="DD-peptidase/beta-lactamase superfamily"/>
    <property type="match status" value="1"/>
</dbReference>
<sequence>MVPNYTFHRRKILIMFVTCLAGFGILMGRLGYLMLFQSAHYTALAQELHERERSIKAARGRIYDANGTIIADNKTVCTVSVIHNQITDAEEVIAVLSEKLEVSADTVREKVEKYSSREIIKSNVDKSIGDAVRACDLDGVKVDEDYKRYYPFGSLASKVLGFTGGDNQGIIGLEVMYEDYLKGENGTILTQTDARGVEIDTAAENRIEPVDGCSLYLSLDVNIQKYAEQAALKVMEQKNAKKVSMIIMNPQNGEIMAMVNVPEFDLNDPFTLNYQMDASATDEEYQDLLNKMWRNSCINDTYEPGSTFKIITAAAGLEEGVVSLTDNFYCPGYKVVEDRRIHCHKVAGHGAENFLQGAMNSCNPVFIEVGLRLGVTNTYKYFNQFGLLGRTGIDLPGEAGTIMHKQDNMGEVELATVSFGQSFQITPMQLITTASSIINGGTRITPHFGVEVQNSEGTVIEKLSYDTTEHIVSEETSETMRYILEQVVAEGTGHRAYLEGYRIGGKTATSEKLPRSENKYISSFIGFAPADNPQVIALITIDEPEGIYYGGTIAAPVVADVFDNILPYLGIEREAVTEEETAEN</sequence>
<keyword evidence="4" id="KW-1133">Transmembrane helix</keyword>
<feature type="domain" description="Penicillin-binding protein dimerisation" evidence="6">
    <location>
        <begin position="55"/>
        <end position="201"/>
    </location>
</feature>
<protein>
    <submittedName>
        <fullName evidence="7">Peptidoglycan glycosyltransferase</fullName>
    </submittedName>
</protein>
<name>A0A7G9G444_9FIRM</name>
<dbReference type="Gene3D" id="3.30.450.330">
    <property type="match status" value="1"/>
</dbReference>
<dbReference type="Proteomes" id="UP000515823">
    <property type="component" value="Chromosome"/>
</dbReference>
<reference evidence="7 8" key="1">
    <citation type="submission" date="2020-08" db="EMBL/GenBank/DDBJ databases">
        <authorList>
            <person name="Liu C."/>
            <person name="Sun Q."/>
        </authorList>
    </citation>
    <scope>NUCLEOTIDE SEQUENCE [LARGE SCALE GENOMIC DNA]</scope>
    <source>
        <strain evidence="7 8">NSJ-38</strain>
    </source>
</reference>
<dbReference type="AlphaFoldDB" id="A0A7G9G444"/>
<gene>
    <name evidence="7" type="ORF">H9Q78_14300</name>
</gene>
<dbReference type="EMBL" id="CP060634">
    <property type="protein sequence ID" value="QNM05576.1"/>
    <property type="molecule type" value="Genomic_DNA"/>
</dbReference>
<dbReference type="Gene3D" id="3.90.1310.10">
    <property type="entry name" value="Penicillin-binding protein 2a (Domain 2)"/>
    <property type="match status" value="1"/>
</dbReference>
<evidence type="ECO:0000256" key="2">
    <source>
        <dbReference type="ARBA" id="ARBA00007171"/>
    </source>
</evidence>
<feature type="transmembrane region" description="Helical" evidence="4">
    <location>
        <begin position="12"/>
        <end position="35"/>
    </location>
</feature>
<dbReference type="GO" id="GO:0016740">
    <property type="term" value="F:transferase activity"/>
    <property type="evidence" value="ECO:0007669"/>
    <property type="project" value="UniProtKB-KW"/>
</dbReference>
<evidence type="ECO:0000256" key="4">
    <source>
        <dbReference type="SAM" id="Phobius"/>
    </source>
</evidence>
<dbReference type="PANTHER" id="PTHR30627:SF1">
    <property type="entry name" value="PEPTIDOGLYCAN D,D-TRANSPEPTIDASE FTSI"/>
    <property type="match status" value="1"/>
</dbReference>
<dbReference type="PANTHER" id="PTHR30627">
    <property type="entry name" value="PEPTIDOGLYCAN D,D-TRANSPEPTIDASE"/>
    <property type="match status" value="1"/>
</dbReference>
<accession>A0A7G9G444</accession>
<comment type="subcellular location">
    <subcellularLocation>
        <location evidence="1">Membrane</location>
    </subcellularLocation>
</comment>
<dbReference type="GO" id="GO:0008658">
    <property type="term" value="F:penicillin binding"/>
    <property type="evidence" value="ECO:0007669"/>
    <property type="project" value="InterPro"/>
</dbReference>
<feature type="domain" description="Penicillin-binding protein transpeptidase" evidence="5">
    <location>
        <begin position="244"/>
        <end position="562"/>
    </location>
</feature>